<dbReference type="PANTHER" id="PTHR43585">
    <property type="entry name" value="FUMIPYRROLE BIOSYNTHESIS PROTEIN C"/>
    <property type="match status" value="1"/>
</dbReference>
<evidence type="ECO:0000256" key="4">
    <source>
        <dbReference type="PROSITE-ProRule" id="PRU00409"/>
    </source>
</evidence>
<protein>
    <submittedName>
        <fullName evidence="7">ATP-grasp domain-containing protein</fullName>
    </submittedName>
</protein>
<dbReference type="Proteomes" id="UP000460435">
    <property type="component" value="Unassembled WGS sequence"/>
</dbReference>
<proteinExistence type="predicted"/>
<evidence type="ECO:0000256" key="1">
    <source>
        <dbReference type="ARBA" id="ARBA00022598"/>
    </source>
</evidence>
<keyword evidence="1" id="KW-0436">Ligase</keyword>
<accession>A0A7K3MC65</accession>
<dbReference type="GO" id="GO:0016874">
    <property type="term" value="F:ligase activity"/>
    <property type="evidence" value="ECO:0007669"/>
    <property type="project" value="UniProtKB-KW"/>
</dbReference>
<dbReference type="AlphaFoldDB" id="A0A7K3MC65"/>
<feature type="region of interest" description="Disordered" evidence="5">
    <location>
        <begin position="1"/>
        <end position="25"/>
    </location>
</feature>
<sequence>MSSTRAARSSTRRSWPGSPGRQRSQALATEWNTDMATLLMVESWLHSTGLCLPPIIRRLGHEYILFTKDPALYPPISPGEPHPVIRDAREIVVVDTNDDDATCAAASALAGKRRIDGVLTTCDYYLATVATLARLLELPGAPPDVMRLATQKHLVRAALDGAGLPNPAFAVAADWHDARAAAARIGTPLIAKPVDLNAGTAVERICDEAGLKDAFWGVNSAERNTRGQPLRRLLLMEERLEGEEVSVEALTFKGLTTIIGITDKSLTAPPACVESGHMFPARLSPDIARQVETFAVDALDAIGFTHGLSHIEVMITADGPRIVEINPRQGGGYIFDLVHLVTGIHPLEMLVDLALGQMPALDSRVNAASLDRVAAGDGGQRMAGSVEGATTGLPGSAAVFFVMSPRDGVVSHVSGVERLDADPRVHRWALPTPATARRPRDNDAYLGHVLTVDPAGDGARVRAEELVAALRLHFADGETTPPLIAP</sequence>
<evidence type="ECO:0000313" key="7">
    <source>
        <dbReference type="EMBL" id="NDL60617.1"/>
    </source>
</evidence>
<dbReference type="InterPro" id="IPR052032">
    <property type="entry name" value="ATP-dep_AA_Ligase"/>
</dbReference>
<dbReference type="InterPro" id="IPR013815">
    <property type="entry name" value="ATP_grasp_subdomain_1"/>
</dbReference>
<keyword evidence="2 4" id="KW-0547">Nucleotide-binding</keyword>
<evidence type="ECO:0000259" key="6">
    <source>
        <dbReference type="PROSITE" id="PS50975"/>
    </source>
</evidence>
<keyword evidence="8" id="KW-1185">Reference proteome</keyword>
<organism evidence="7 8">
    <name type="scientific">Phytoactinopolyspora mesophila</name>
    <dbReference type="NCBI Taxonomy" id="2650750"/>
    <lineage>
        <taxon>Bacteria</taxon>
        <taxon>Bacillati</taxon>
        <taxon>Actinomycetota</taxon>
        <taxon>Actinomycetes</taxon>
        <taxon>Jiangellales</taxon>
        <taxon>Jiangellaceae</taxon>
        <taxon>Phytoactinopolyspora</taxon>
    </lineage>
</organism>
<comment type="caution">
    <text evidence="7">The sequence shown here is derived from an EMBL/GenBank/DDBJ whole genome shotgun (WGS) entry which is preliminary data.</text>
</comment>
<dbReference type="Gene3D" id="3.30.470.20">
    <property type="entry name" value="ATP-grasp fold, B domain"/>
    <property type="match status" value="1"/>
</dbReference>
<evidence type="ECO:0000256" key="3">
    <source>
        <dbReference type="ARBA" id="ARBA00022840"/>
    </source>
</evidence>
<dbReference type="Pfam" id="PF18130">
    <property type="entry name" value="ATPgrasp_N"/>
    <property type="match status" value="1"/>
</dbReference>
<dbReference type="GO" id="GO:0005524">
    <property type="term" value="F:ATP binding"/>
    <property type="evidence" value="ECO:0007669"/>
    <property type="project" value="UniProtKB-UniRule"/>
</dbReference>
<reference evidence="7 8" key="1">
    <citation type="submission" date="2019-11" db="EMBL/GenBank/DDBJ databases">
        <authorList>
            <person name="Li X.-J."/>
            <person name="Feng X.-M."/>
        </authorList>
    </citation>
    <scope>NUCLEOTIDE SEQUENCE [LARGE SCALE GENOMIC DNA]</scope>
    <source>
        <strain evidence="7 8">XMNu-373</strain>
    </source>
</reference>
<evidence type="ECO:0000256" key="5">
    <source>
        <dbReference type="SAM" id="MobiDB-lite"/>
    </source>
</evidence>
<feature type="domain" description="ATP-grasp" evidence="6">
    <location>
        <begin position="156"/>
        <end position="355"/>
    </location>
</feature>
<dbReference type="EMBL" id="WLZY01000013">
    <property type="protein sequence ID" value="NDL60617.1"/>
    <property type="molecule type" value="Genomic_DNA"/>
</dbReference>
<dbReference type="InterPro" id="IPR041472">
    <property type="entry name" value="BL00235/CARNS1_N"/>
</dbReference>
<dbReference type="InterPro" id="IPR040570">
    <property type="entry name" value="LAL_C2"/>
</dbReference>
<feature type="compositionally biased region" description="Low complexity" evidence="5">
    <location>
        <begin position="1"/>
        <end position="14"/>
    </location>
</feature>
<dbReference type="PANTHER" id="PTHR43585:SF2">
    <property type="entry name" value="ATP-GRASP ENZYME FSQD"/>
    <property type="match status" value="1"/>
</dbReference>
<name>A0A7K3MC65_9ACTN</name>
<dbReference type="SUPFAM" id="SSF56059">
    <property type="entry name" value="Glutathione synthetase ATP-binding domain-like"/>
    <property type="match status" value="1"/>
</dbReference>
<dbReference type="PROSITE" id="PS50975">
    <property type="entry name" value="ATP_GRASP"/>
    <property type="match status" value="1"/>
</dbReference>
<dbReference type="InterPro" id="IPR011761">
    <property type="entry name" value="ATP-grasp"/>
</dbReference>
<keyword evidence="3 4" id="KW-0067">ATP-binding</keyword>
<dbReference type="Pfam" id="PF18603">
    <property type="entry name" value="LAL_C2"/>
    <property type="match status" value="1"/>
</dbReference>
<dbReference type="Pfam" id="PF13535">
    <property type="entry name" value="ATP-grasp_4"/>
    <property type="match status" value="1"/>
</dbReference>
<dbReference type="GO" id="GO:0046872">
    <property type="term" value="F:metal ion binding"/>
    <property type="evidence" value="ECO:0007669"/>
    <property type="project" value="InterPro"/>
</dbReference>
<evidence type="ECO:0000256" key="2">
    <source>
        <dbReference type="ARBA" id="ARBA00022741"/>
    </source>
</evidence>
<dbReference type="Gene3D" id="3.40.50.20">
    <property type="match status" value="1"/>
</dbReference>
<gene>
    <name evidence="7" type="ORF">F7O44_26405</name>
</gene>
<dbReference type="Gene3D" id="3.30.1490.20">
    <property type="entry name" value="ATP-grasp fold, A domain"/>
    <property type="match status" value="1"/>
</dbReference>
<evidence type="ECO:0000313" key="8">
    <source>
        <dbReference type="Proteomes" id="UP000460435"/>
    </source>
</evidence>